<feature type="non-terminal residue" evidence="1">
    <location>
        <position position="1"/>
    </location>
</feature>
<sequence length="233" mass="25607">ITAENGRLLLFFQKSSYATARSTCCPPVLEEQESLRSHDVAASALSAGLLVHWDLEASTPDTYRPPPPPLPYDMVFGCSRSTDSDSLELSKSNEPHVLAKEDEDVCPICLEGAVPSVAQGTNSYVVANALSLYLHMQTMKQRIQNLSQNASTTITSVVFLSGWKEVMPVLYVIRNWGLTIALSEIANSVDSGWTVAKMSLWDAREAHVEPLVFTKGNISNPSWVAKCVLFEHH</sequence>
<dbReference type="AlphaFoldDB" id="A0A4Y1R0C5"/>
<gene>
    <name evidence="1" type="ORF">Prudu_006724</name>
</gene>
<reference evidence="1" key="1">
    <citation type="journal article" date="2019" name="Science">
        <title>Mutation of a bHLH transcription factor allowed almond domestication.</title>
        <authorList>
            <person name="Sanchez-Perez R."/>
            <person name="Pavan S."/>
            <person name="Mazzeo R."/>
            <person name="Moldovan C."/>
            <person name="Aiese Cigliano R."/>
            <person name="Del Cueto J."/>
            <person name="Ricciardi F."/>
            <person name="Lotti C."/>
            <person name="Ricciardi L."/>
            <person name="Dicenta F."/>
            <person name="Lopez-Marques R.L."/>
            <person name="Lindberg Moller B."/>
        </authorList>
    </citation>
    <scope>NUCLEOTIDE SEQUENCE</scope>
</reference>
<accession>A0A4Y1R0C5</accession>
<organism evidence="1">
    <name type="scientific">Prunus dulcis</name>
    <name type="common">Almond</name>
    <name type="synonym">Amygdalus dulcis</name>
    <dbReference type="NCBI Taxonomy" id="3755"/>
    <lineage>
        <taxon>Eukaryota</taxon>
        <taxon>Viridiplantae</taxon>
        <taxon>Streptophyta</taxon>
        <taxon>Embryophyta</taxon>
        <taxon>Tracheophyta</taxon>
        <taxon>Spermatophyta</taxon>
        <taxon>Magnoliopsida</taxon>
        <taxon>eudicotyledons</taxon>
        <taxon>Gunneridae</taxon>
        <taxon>Pentapetalae</taxon>
        <taxon>rosids</taxon>
        <taxon>fabids</taxon>
        <taxon>Rosales</taxon>
        <taxon>Rosaceae</taxon>
        <taxon>Amygdaloideae</taxon>
        <taxon>Amygdaleae</taxon>
        <taxon>Prunus</taxon>
    </lineage>
</organism>
<proteinExistence type="predicted"/>
<name>A0A4Y1R0C5_PRUDU</name>
<evidence type="ECO:0000313" key="1">
    <source>
        <dbReference type="EMBL" id="BBG97551.1"/>
    </source>
</evidence>
<protein>
    <submittedName>
        <fullName evidence="1">RING-H2 finger B1A</fullName>
    </submittedName>
</protein>
<dbReference type="EMBL" id="AP019298">
    <property type="protein sequence ID" value="BBG97551.1"/>
    <property type="molecule type" value="Genomic_DNA"/>
</dbReference>